<keyword evidence="1" id="KW-0614">Plasmid</keyword>
<dbReference type="AlphaFoldDB" id="A0A7D6AEK1"/>
<name>A0A7D6AEK1_PSEPU</name>
<geneLocation type="plasmid" evidence="2">
    <name>pbs1142</name>
</geneLocation>
<proteinExistence type="predicted"/>
<sequence length="191" mass="21941">MAQAEYDARITVHDLYLIILWDTSYFEPRPQDKRICGRRVAEGLFSVEAFASNARPEHKISRALAEGIRPQLTERMKLVEGELKQSLEALDLELKDPLTQAVEVALPTPTEYPFTVEKGKGGPMVNSLIRLFVLADHITASLKELNYRGVISKRDYKKREDEYSKPLRKLLNDFNIIIKNYHKTRKEIIAG</sequence>
<evidence type="ECO:0000313" key="2">
    <source>
        <dbReference type="Proteomes" id="UP000510934"/>
    </source>
</evidence>
<accession>A0A7D6AEK1</accession>
<organism evidence="1 2">
    <name type="scientific">Pseudomonas putida</name>
    <name type="common">Arthrobacter siderocapsulatus</name>
    <dbReference type="NCBI Taxonomy" id="303"/>
    <lineage>
        <taxon>Bacteria</taxon>
        <taxon>Pseudomonadati</taxon>
        <taxon>Pseudomonadota</taxon>
        <taxon>Gammaproteobacteria</taxon>
        <taxon>Pseudomonadales</taxon>
        <taxon>Pseudomonadaceae</taxon>
        <taxon>Pseudomonas</taxon>
    </lineage>
</organism>
<dbReference type="EMBL" id="CP059054">
    <property type="protein sequence ID" value="QLJ17464.1"/>
    <property type="molecule type" value="Genomic_DNA"/>
</dbReference>
<protein>
    <recommendedName>
        <fullName evidence="3">DUF1845 domain-containing protein</fullName>
    </recommendedName>
</protein>
<evidence type="ECO:0008006" key="3">
    <source>
        <dbReference type="Google" id="ProtNLM"/>
    </source>
</evidence>
<reference evidence="1 2" key="1">
    <citation type="journal article" date="2009" name="Mikrobiologiia">
        <title>[Phenanthren biodegradation and interaction of Pseudomonas putida BS3701 and Burkholderia sp.BS3702 in plant rhizosphere].</title>
        <authorList>
            <person name="Ovchinnikova A.A."/>
            <person name="Vetrova A.A."/>
            <person name="Filonov A.E."/>
            <person name="Boronin A.M."/>
        </authorList>
    </citation>
    <scope>NUCLEOTIDE SEQUENCE [LARGE SCALE GENOMIC DNA]</scope>
    <source>
        <strain evidence="1 2">BS3701</strain>
        <plasmid evidence="2">pbs1142</plasmid>
    </source>
</reference>
<gene>
    <name evidence="1" type="ORF">H0H12_29720</name>
</gene>
<dbReference type="Proteomes" id="UP000510934">
    <property type="component" value="Plasmid pBS1142"/>
</dbReference>
<evidence type="ECO:0000313" key="1">
    <source>
        <dbReference type="EMBL" id="QLJ17464.1"/>
    </source>
</evidence>